<gene>
    <name evidence="1" type="ORF">ACFQZQ_04230</name>
</gene>
<dbReference type="InterPro" id="IPR002763">
    <property type="entry name" value="DUF72"/>
</dbReference>
<dbReference type="PANTHER" id="PTHR30348:SF14">
    <property type="entry name" value="BLR8050 PROTEIN"/>
    <property type="match status" value="1"/>
</dbReference>
<proteinExistence type="predicted"/>
<organism evidence="1 2">
    <name type="scientific">Lysobacter koreensis</name>
    <dbReference type="NCBI Taxonomy" id="266122"/>
    <lineage>
        <taxon>Bacteria</taxon>
        <taxon>Pseudomonadati</taxon>
        <taxon>Pseudomonadota</taxon>
        <taxon>Gammaproteobacteria</taxon>
        <taxon>Lysobacterales</taxon>
        <taxon>Lysobacteraceae</taxon>
        <taxon>Lysobacter</taxon>
    </lineage>
</organism>
<dbReference type="InterPro" id="IPR036520">
    <property type="entry name" value="UPF0759_sf"/>
</dbReference>
<sequence length="260" mass="28922">MPPAMTSSRDPRVRIGCAGWSIPTRHAQLFGEGDSHLARYATRFDVTEINSTFYRPHQPRTFERWAASVPAQFRFSVKLPKAITHEARLHGVGDALTTFFDSVAGLGPKFGGVLIQLPPSLAFDARLANRFFAMVRRRCAVPVACEPRHASWFEPHVEAVWQRFAIARVAADPAPLSAAAHPAGAPAEGRWSYWRWHGSPRIYYSRYGDDALEALARVLRERGRVRAPAWCILDNTAHGHAVEDAARVQEFVAGLKKDSG</sequence>
<reference evidence="2" key="1">
    <citation type="journal article" date="2019" name="Int. J. Syst. Evol. Microbiol.">
        <title>The Global Catalogue of Microorganisms (GCM) 10K type strain sequencing project: providing services to taxonomists for standard genome sequencing and annotation.</title>
        <authorList>
            <consortium name="The Broad Institute Genomics Platform"/>
            <consortium name="The Broad Institute Genome Sequencing Center for Infectious Disease"/>
            <person name="Wu L."/>
            <person name="Ma J."/>
        </authorList>
    </citation>
    <scope>NUCLEOTIDE SEQUENCE [LARGE SCALE GENOMIC DNA]</scope>
    <source>
        <strain evidence="2">CCUG 55491</strain>
    </source>
</reference>
<dbReference type="Pfam" id="PF01904">
    <property type="entry name" value="DUF72"/>
    <property type="match status" value="1"/>
</dbReference>
<comment type="caution">
    <text evidence="1">The sequence shown here is derived from an EMBL/GenBank/DDBJ whole genome shotgun (WGS) entry which is preliminary data.</text>
</comment>
<protein>
    <submittedName>
        <fullName evidence="1">DUF72 domain-containing protein</fullName>
    </submittedName>
</protein>
<dbReference type="RefSeq" id="WP_386811660.1">
    <property type="nucleotide sequence ID" value="NZ_JBHTIH010000002.1"/>
</dbReference>
<dbReference type="EMBL" id="JBHTIH010000002">
    <property type="protein sequence ID" value="MFD0738494.1"/>
    <property type="molecule type" value="Genomic_DNA"/>
</dbReference>
<accession>A0ABW2YKF3</accession>
<evidence type="ECO:0000313" key="1">
    <source>
        <dbReference type="EMBL" id="MFD0738494.1"/>
    </source>
</evidence>
<keyword evidence="2" id="KW-1185">Reference proteome</keyword>
<dbReference type="PANTHER" id="PTHR30348">
    <property type="entry name" value="UNCHARACTERIZED PROTEIN YECE"/>
    <property type="match status" value="1"/>
</dbReference>
<name>A0ABW2YKF3_9GAMM</name>
<evidence type="ECO:0000313" key="2">
    <source>
        <dbReference type="Proteomes" id="UP001597090"/>
    </source>
</evidence>
<dbReference type="Proteomes" id="UP001597090">
    <property type="component" value="Unassembled WGS sequence"/>
</dbReference>
<dbReference type="Gene3D" id="3.20.20.410">
    <property type="entry name" value="Protein of unknown function UPF0759"/>
    <property type="match status" value="1"/>
</dbReference>
<dbReference type="SUPFAM" id="SSF117396">
    <property type="entry name" value="TM1631-like"/>
    <property type="match status" value="1"/>
</dbReference>